<reference evidence="3 5" key="1">
    <citation type="submission" date="2016-10" db="EMBL/GenBank/DDBJ databases">
        <authorList>
            <person name="de Groot N.N."/>
        </authorList>
    </citation>
    <scope>NUCLEOTIDE SEQUENCE [LARGE SCALE GENOMIC DNA]</scope>
    <source>
        <strain evidence="3">DSM 27982</strain>
        <strain evidence="2 5">KPR-7B</strain>
    </source>
</reference>
<evidence type="ECO:0000313" key="3">
    <source>
        <dbReference type="EMBL" id="SDN66465.1"/>
    </source>
</evidence>
<evidence type="ECO:0000313" key="2">
    <source>
        <dbReference type="EMBL" id="SDM56505.1"/>
    </source>
</evidence>
<organism evidence="3 4">
    <name type="scientific">Actinomyces ruminicola</name>
    <dbReference type="NCBI Taxonomy" id="332524"/>
    <lineage>
        <taxon>Bacteria</taxon>
        <taxon>Bacillati</taxon>
        <taxon>Actinomycetota</taxon>
        <taxon>Actinomycetes</taxon>
        <taxon>Actinomycetales</taxon>
        <taxon>Actinomycetaceae</taxon>
        <taxon>Actinomyces</taxon>
    </lineage>
</organism>
<dbReference type="EMBL" id="FNIM01000009">
    <property type="protein sequence ID" value="SDN66465.1"/>
    <property type="molecule type" value="Genomic_DNA"/>
</dbReference>
<dbReference type="AlphaFoldDB" id="A0A1H0D8M3"/>
<dbReference type="InterPro" id="IPR025242">
    <property type="entry name" value="DUF4193"/>
</dbReference>
<evidence type="ECO:0000313" key="5">
    <source>
        <dbReference type="Proteomes" id="UP000199671"/>
    </source>
</evidence>
<gene>
    <name evidence="2" type="ORF">SAMN04487766_1049</name>
    <name evidence="3" type="ORF">SAMN05216355_10984</name>
</gene>
<evidence type="ECO:0000313" key="4">
    <source>
        <dbReference type="Proteomes" id="UP000198541"/>
    </source>
</evidence>
<protein>
    <recommendedName>
        <fullName evidence="6">DUF4193 domain-containing protein</fullName>
    </recommendedName>
</protein>
<proteinExistence type="predicted"/>
<evidence type="ECO:0008006" key="6">
    <source>
        <dbReference type="Google" id="ProtNLM"/>
    </source>
</evidence>
<accession>A0A1H0D8M3</accession>
<keyword evidence="4" id="KW-1185">Reference proteome</keyword>
<dbReference type="RefSeq" id="WP_086615752.1">
    <property type="nucleotide sequence ID" value="NZ_FNHU01000004.1"/>
</dbReference>
<dbReference type="OrthoDB" id="4732434at2"/>
<dbReference type="STRING" id="332524.SAMN04487766_1049"/>
<dbReference type="Proteomes" id="UP000198541">
    <property type="component" value="Unassembled WGS sequence"/>
</dbReference>
<feature type="region of interest" description="Disordered" evidence="1">
    <location>
        <begin position="1"/>
        <end position="42"/>
    </location>
</feature>
<name>A0A1H0D8M3_9ACTO</name>
<dbReference type="EMBL" id="FNHU01000004">
    <property type="protein sequence ID" value="SDM56505.1"/>
    <property type="molecule type" value="Genomic_DNA"/>
</dbReference>
<evidence type="ECO:0000256" key="1">
    <source>
        <dbReference type="SAM" id="MobiDB-lite"/>
    </source>
</evidence>
<reference evidence="4" key="2">
    <citation type="submission" date="2016-10" db="EMBL/GenBank/DDBJ databases">
        <authorList>
            <person name="Varghese N."/>
            <person name="Submissions S."/>
        </authorList>
    </citation>
    <scope>NUCLEOTIDE SEQUENCE [LARGE SCALE GENOMIC DNA]</scope>
    <source>
        <strain evidence="4">DSM 27982</strain>
    </source>
</reference>
<dbReference type="Pfam" id="PF13834">
    <property type="entry name" value="DUF4193"/>
    <property type="match status" value="1"/>
</dbReference>
<feature type="compositionally biased region" description="Basic and acidic residues" evidence="1">
    <location>
        <begin position="1"/>
        <end position="12"/>
    </location>
</feature>
<dbReference type="Proteomes" id="UP000199671">
    <property type="component" value="Unassembled WGS sequence"/>
</dbReference>
<sequence length="101" mass="11177">MATDYDAPRKNDDEPEADSIEELTARQKDQSSEAIEEDENEVAEGFELPGADLSREELSVHVVPQLEDEFTCSECFLVHHRSSLAYVDDNTGLPVCTDCAG</sequence>